<dbReference type="InterPro" id="IPR004136">
    <property type="entry name" value="NMO"/>
</dbReference>
<name>A0A417ZHT0_9LACO</name>
<evidence type="ECO:0000256" key="4">
    <source>
        <dbReference type="ARBA" id="ARBA00022643"/>
    </source>
</evidence>
<dbReference type="CDD" id="cd04730">
    <property type="entry name" value="NPD_like"/>
    <property type="match status" value="1"/>
</dbReference>
<keyword evidence="7" id="KW-1185">Reference proteome</keyword>
<sequence>MNRVNQLLGTKYPIIQGAMAQLATAQLAAAVSNAGGLGIIAAGGKTPDEVREQIHEARQLTDNNFGVNLMLMDPNSPKIAQVIVEEQVPIITTGAGTPKKLMPVMKANGIKVIPVIPNVELAVKMEQLGVDAVVAEGMEAGGHIGQLTSQVLWPQVSDAVSIPVIAAGGIADGRGIVDAFVDGAEGVQLGTLFSIAKESPVGPKWRQAIIEATDTSTIITGLSLGAPVRSLKNKMALKFSELERNAQNREELETIAVGGLKKAVFDDDVETGSLMAGQISGMIKEAKTCREIIEDLFNDANAVTNKVQSPLF</sequence>
<protein>
    <recommendedName>
        <fullName evidence="2">Probable nitronate monooxygenase</fullName>
    </recommendedName>
</protein>
<gene>
    <name evidence="6" type="ORF">DS831_04325</name>
</gene>
<dbReference type="AlphaFoldDB" id="A0A417ZHT0"/>
<comment type="function">
    <text evidence="1">Nitronate monooxygenase that uses molecular oxygen to catalyze the oxidative denitrification of alkyl nitronates. Acts on propionate 3-nitronate (P3N), the presumed physiological substrate. Probably functions in the detoxification of P3N, a metabolic poison produced by plants and fungi as a defense mechanism.</text>
</comment>
<evidence type="ECO:0000256" key="3">
    <source>
        <dbReference type="ARBA" id="ARBA00022630"/>
    </source>
</evidence>
<dbReference type="GO" id="GO:0018580">
    <property type="term" value="F:nitronate monooxygenase activity"/>
    <property type="evidence" value="ECO:0007669"/>
    <property type="project" value="InterPro"/>
</dbReference>
<dbReference type="OrthoDB" id="9778912at2"/>
<evidence type="ECO:0000313" key="6">
    <source>
        <dbReference type="EMBL" id="RHW51256.1"/>
    </source>
</evidence>
<dbReference type="Pfam" id="PF03060">
    <property type="entry name" value="NMO"/>
    <property type="match status" value="2"/>
</dbReference>
<evidence type="ECO:0000256" key="5">
    <source>
        <dbReference type="ARBA" id="ARBA00023002"/>
    </source>
</evidence>
<reference evidence="6 7" key="1">
    <citation type="submission" date="2018-07" db="EMBL/GenBank/DDBJ databases">
        <title>Genome sequences of six Lactobacillus spp. isolated from bumble bee guts.</title>
        <authorList>
            <person name="Motta E.V.S."/>
            <person name="Moran N.A."/>
        </authorList>
    </citation>
    <scope>NUCLEOTIDE SEQUENCE [LARGE SCALE GENOMIC DNA]</scope>
    <source>
        <strain evidence="6 7">BI-1.1</strain>
    </source>
</reference>
<dbReference type="EMBL" id="QOCR01000002">
    <property type="protein sequence ID" value="RHW51256.1"/>
    <property type="molecule type" value="Genomic_DNA"/>
</dbReference>
<accession>A0A417ZHT0</accession>
<keyword evidence="3" id="KW-0285">Flavoprotein</keyword>
<dbReference type="SUPFAM" id="SSF51412">
    <property type="entry name" value="Inosine monophosphate dehydrogenase (IMPDH)"/>
    <property type="match status" value="1"/>
</dbReference>
<dbReference type="Gene3D" id="3.20.20.70">
    <property type="entry name" value="Aldolase class I"/>
    <property type="match status" value="1"/>
</dbReference>
<proteinExistence type="predicted"/>
<dbReference type="InterPro" id="IPR013785">
    <property type="entry name" value="Aldolase_TIM"/>
</dbReference>
<evidence type="ECO:0000256" key="2">
    <source>
        <dbReference type="ARBA" id="ARBA00013457"/>
    </source>
</evidence>
<dbReference type="PANTHER" id="PTHR32332:SF20">
    <property type="entry name" value="2-NITROPROPANE DIOXYGENASE-LIKE PROTEIN"/>
    <property type="match status" value="1"/>
</dbReference>
<keyword evidence="5" id="KW-0560">Oxidoreductase</keyword>
<organism evidence="6 7">
    <name type="scientific">Bombilactobacillus bombi</name>
    <dbReference type="NCBI Taxonomy" id="1303590"/>
    <lineage>
        <taxon>Bacteria</taxon>
        <taxon>Bacillati</taxon>
        <taxon>Bacillota</taxon>
        <taxon>Bacilli</taxon>
        <taxon>Lactobacillales</taxon>
        <taxon>Lactobacillaceae</taxon>
        <taxon>Bombilactobacillus</taxon>
    </lineage>
</organism>
<dbReference type="RefSeq" id="WP_118900754.1">
    <property type="nucleotide sequence ID" value="NZ_QOCR01000002.1"/>
</dbReference>
<dbReference type="PANTHER" id="PTHR32332">
    <property type="entry name" value="2-NITROPROPANE DIOXYGENASE"/>
    <property type="match status" value="1"/>
</dbReference>
<keyword evidence="4" id="KW-0288">FMN</keyword>
<evidence type="ECO:0000313" key="7">
    <source>
        <dbReference type="Proteomes" id="UP000284109"/>
    </source>
</evidence>
<comment type="caution">
    <text evidence="6">The sequence shown here is derived from an EMBL/GenBank/DDBJ whole genome shotgun (WGS) entry which is preliminary data.</text>
</comment>
<dbReference type="Proteomes" id="UP000284109">
    <property type="component" value="Unassembled WGS sequence"/>
</dbReference>
<evidence type="ECO:0000256" key="1">
    <source>
        <dbReference type="ARBA" id="ARBA00003535"/>
    </source>
</evidence>